<dbReference type="GO" id="GO:0004620">
    <property type="term" value="F:phospholipase activity"/>
    <property type="evidence" value="ECO:0007669"/>
    <property type="project" value="TreeGrafter"/>
</dbReference>
<feature type="domain" description="AB hydrolase-1" evidence="1">
    <location>
        <begin position="256"/>
        <end position="382"/>
    </location>
</feature>
<proteinExistence type="predicted"/>
<evidence type="ECO:0000313" key="3">
    <source>
        <dbReference type="EMBL" id="KAF6022393.1"/>
    </source>
</evidence>
<dbReference type="AlphaFoldDB" id="A0A7J7J8K8"/>
<dbReference type="Pfam" id="PF00561">
    <property type="entry name" value="Abhydrolase_1"/>
    <property type="match status" value="1"/>
</dbReference>
<dbReference type="Gene3D" id="3.40.50.1820">
    <property type="entry name" value="alpha/beta hydrolase"/>
    <property type="match status" value="1"/>
</dbReference>
<evidence type="ECO:0000313" key="4">
    <source>
        <dbReference type="Proteomes" id="UP000593567"/>
    </source>
</evidence>
<evidence type="ECO:0000259" key="1">
    <source>
        <dbReference type="Pfam" id="PF00561"/>
    </source>
</evidence>
<dbReference type="Proteomes" id="UP000593567">
    <property type="component" value="Unassembled WGS sequence"/>
</dbReference>
<dbReference type="GO" id="GO:0012505">
    <property type="term" value="C:endomembrane system"/>
    <property type="evidence" value="ECO:0007669"/>
    <property type="project" value="TreeGrafter"/>
</dbReference>
<organism evidence="3 4">
    <name type="scientific">Bugula neritina</name>
    <name type="common">Brown bryozoan</name>
    <name type="synonym">Sertularia neritina</name>
    <dbReference type="NCBI Taxonomy" id="10212"/>
    <lineage>
        <taxon>Eukaryota</taxon>
        <taxon>Metazoa</taxon>
        <taxon>Spiralia</taxon>
        <taxon>Lophotrochozoa</taxon>
        <taxon>Bryozoa</taxon>
        <taxon>Gymnolaemata</taxon>
        <taxon>Cheilostomatida</taxon>
        <taxon>Flustrina</taxon>
        <taxon>Buguloidea</taxon>
        <taxon>Bugulidae</taxon>
        <taxon>Bugula</taxon>
    </lineage>
</organism>
<accession>A0A7J7J8K8</accession>
<keyword evidence="4" id="KW-1185">Reference proteome</keyword>
<dbReference type="InterPro" id="IPR029058">
    <property type="entry name" value="AB_hydrolase_fold"/>
</dbReference>
<dbReference type="SUPFAM" id="SSF53474">
    <property type="entry name" value="alpha/beta-Hydrolases"/>
    <property type="match status" value="1"/>
</dbReference>
<dbReference type="OrthoDB" id="6412627at2759"/>
<protein>
    <submittedName>
        <fullName evidence="3">ABHD16A</fullName>
    </submittedName>
</protein>
<sequence>MAFVWMFTSGPQLFYRYKDGSHASTVYAENKAEAYSSRIINCLRASWSVCYFFSPLLLIMFYRRGIFHSADGLSYYAKIVAATVAVYYAAHLTRGFGRMSNSAYKVFAEELNKVKTGRLPPSALAKYDFQFSHWPVNYSLKNNRSRPVSVNQQSDTQQLSFSQKVKLVPLQVLSYLAAHSFARWMIYPGSTDLLNAMIGPNLLLGRKKLVESYSGKRYKLETYEGNHIDSIFIDRRHHDRENGNTLVIVSEGNAAFYEAGCMDAPLQKGYSILGWNHPGFGSSTGKPHPEQEHNAIDTVVQFALNKLNFPVDQIIFFSWSIGGFASSWAAANYPECKALILDATFDDILPLAANRMPVWMAGLVDIAVRKYFNLDIASWVNKYDGPVKLIRRTQDEMISTNPANVATNRGNFLLIKILERRYPKILNNESIAVVTQYLSFTENMKQVFLSDKDIDFDVCHITLLDLARQNDMAIPMLGGDDLDQSVKDHLALYLATKYMEDMTSTHCVPLPAEMFKLPWQLT</sequence>
<comment type="caution">
    <text evidence="3">The sequence shown here is derived from an EMBL/GenBank/DDBJ whole genome shotgun (WGS) entry which is preliminary data.</text>
</comment>
<name>A0A7J7J8K8_BUGNE</name>
<reference evidence="3" key="1">
    <citation type="submission" date="2020-06" db="EMBL/GenBank/DDBJ databases">
        <title>Draft genome of Bugula neritina, a colonial animal packing powerful symbionts and potential medicines.</title>
        <authorList>
            <person name="Rayko M."/>
        </authorList>
    </citation>
    <scope>NUCLEOTIDE SEQUENCE [LARGE SCALE GENOMIC DNA]</scope>
    <source>
        <strain evidence="3">Kwan_BN1</strain>
    </source>
</reference>
<feature type="domain" description="Phosphatidylserine Lipase ABHD16 N-terminal" evidence="2">
    <location>
        <begin position="4"/>
        <end position="130"/>
    </location>
</feature>
<gene>
    <name evidence="3" type="ORF">EB796_019303</name>
</gene>
<dbReference type="InterPro" id="IPR000073">
    <property type="entry name" value="AB_hydrolase_1"/>
</dbReference>
<dbReference type="GO" id="GO:0047372">
    <property type="term" value="F:monoacylglycerol lipase activity"/>
    <property type="evidence" value="ECO:0007669"/>
    <property type="project" value="TreeGrafter"/>
</dbReference>
<dbReference type="GO" id="GO:0006660">
    <property type="term" value="P:phosphatidylserine catabolic process"/>
    <property type="evidence" value="ECO:0007669"/>
    <property type="project" value="TreeGrafter"/>
</dbReference>
<dbReference type="PANTHER" id="PTHR12277">
    <property type="entry name" value="ALPHA/BETA HYDROLASE DOMAIN-CONTAINING PROTEIN"/>
    <property type="match status" value="1"/>
</dbReference>
<dbReference type="Pfam" id="PF22990">
    <property type="entry name" value="ABHD16_N"/>
    <property type="match status" value="1"/>
</dbReference>
<dbReference type="EMBL" id="VXIV02002856">
    <property type="protein sequence ID" value="KAF6022393.1"/>
    <property type="molecule type" value="Genomic_DNA"/>
</dbReference>
<evidence type="ECO:0000259" key="2">
    <source>
        <dbReference type="Pfam" id="PF22990"/>
    </source>
</evidence>
<dbReference type="GO" id="GO:0052651">
    <property type="term" value="P:monoacylglycerol catabolic process"/>
    <property type="evidence" value="ECO:0007669"/>
    <property type="project" value="TreeGrafter"/>
</dbReference>
<dbReference type="PANTHER" id="PTHR12277:SF72">
    <property type="entry name" value="BAT5L PROTEIN"/>
    <property type="match status" value="1"/>
</dbReference>
<dbReference type="InterPro" id="IPR054518">
    <property type="entry name" value="ABHD16_N"/>
</dbReference>